<dbReference type="EMBL" id="LR828253">
    <property type="protein sequence ID" value="CAD0303764.1"/>
    <property type="molecule type" value="Genomic_DNA"/>
</dbReference>
<gene>
    <name evidence="1" type="ORF">CFBP8129_04970</name>
</gene>
<evidence type="ECO:0000313" key="1">
    <source>
        <dbReference type="EMBL" id="CAD0303768.1"/>
    </source>
</evidence>
<evidence type="ECO:0008006" key="2">
    <source>
        <dbReference type="Google" id="ProtNLM"/>
    </source>
</evidence>
<proteinExistence type="predicted"/>
<dbReference type="EMBL" id="LR828253">
    <property type="protein sequence ID" value="CAD0303768.1"/>
    <property type="molecule type" value="Genomic_DNA"/>
</dbReference>
<accession>A0A6V7BP10</accession>
<sequence>MSFPDQITLDESMKLCLLYFERALRSSVMSPEEIYEEFGAHSGVAWELRQELLCGEALIDWDGMAAEQKIAVSRFISILKDMPLSAFSGEGLKDLLDPSWDIFRESANSFMIKDDMEGAG</sequence>
<dbReference type="AlphaFoldDB" id="A0A6V7BP10"/>
<organism evidence="1">
    <name type="scientific">Xanthomonas hortorum pv. gardneri</name>
    <dbReference type="NCBI Taxonomy" id="2754056"/>
    <lineage>
        <taxon>Bacteria</taxon>
        <taxon>Pseudomonadati</taxon>
        <taxon>Pseudomonadota</taxon>
        <taxon>Gammaproteobacteria</taxon>
        <taxon>Lysobacterales</taxon>
        <taxon>Lysobacteraceae</taxon>
        <taxon>Xanthomonas</taxon>
    </lineage>
</organism>
<reference evidence="1" key="1">
    <citation type="submission" date="2020-07" db="EMBL/GenBank/DDBJ databases">
        <authorList>
            <person name="Pothier F. J."/>
        </authorList>
    </citation>
    <scope>NUCLEOTIDE SEQUENCE</scope>
    <source>
        <strain evidence="1">CFBP 8129</strain>
    </source>
</reference>
<name>A0A6V7BP10_9XANT</name>
<dbReference type="RefSeq" id="WP_006451217.1">
    <property type="nucleotide sequence ID" value="NZ_CP018728.1"/>
</dbReference>
<protein>
    <recommendedName>
        <fullName evidence="2">Colicin D immunity protein domain-containing protein</fullName>
    </recommendedName>
</protein>